<evidence type="ECO:0000256" key="12">
    <source>
        <dbReference type="ARBA" id="ARBA00029750"/>
    </source>
</evidence>
<dbReference type="RefSeq" id="XP_040776888.1">
    <property type="nucleotide sequence ID" value="XM_040915367.1"/>
</dbReference>
<dbReference type="EMBL" id="MU032347">
    <property type="protein sequence ID" value="KAF3765927.1"/>
    <property type="molecule type" value="Genomic_DNA"/>
</dbReference>
<evidence type="ECO:0000256" key="10">
    <source>
        <dbReference type="ARBA" id="ARBA00022694"/>
    </source>
</evidence>
<dbReference type="Pfam" id="PF13621">
    <property type="entry name" value="Cupin_8"/>
    <property type="match status" value="1"/>
</dbReference>
<evidence type="ECO:0000256" key="2">
    <source>
        <dbReference type="ARBA" id="ARBA00004797"/>
    </source>
</evidence>
<comment type="similarity">
    <text evidence="3">Belongs to the methyltransferase superfamily. LCMT family.</text>
</comment>
<dbReference type="InterPro" id="IPR041667">
    <property type="entry name" value="Cupin_8"/>
</dbReference>
<evidence type="ECO:0000256" key="5">
    <source>
        <dbReference type="ARBA" id="ARBA00012779"/>
    </source>
</evidence>
<dbReference type="AlphaFoldDB" id="A0A9P4Y3Y5"/>
<evidence type="ECO:0000256" key="14">
    <source>
        <dbReference type="ARBA" id="ARBA00030847"/>
    </source>
</evidence>
<evidence type="ECO:0000256" key="15">
    <source>
        <dbReference type="ARBA" id="ARBA00049250"/>
    </source>
</evidence>
<reference evidence="17" key="1">
    <citation type="journal article" date="2020" name="Phytopathology">
        <title>Genome sequence of the chestnut blight fungus Cryphonectria parasitica EP155: A fundamental resource for an archetypical invasive plant pathogen.</title>
        <authorList>
            <person name="Crouch J.A."/>
            <person name="Dawe A."/>
            <person name="Aerts A."/>
            <person name="Barry K."/>
            <person name="Churchill A.C.L."/>
            <person name="Grimwood J."/>
            <person name="Hillman B."/>
            <person name="Milgroom M.G."/>
            <person name="Pangilinan J."/>
            <person name="Smith M."/>
            <person name="Salamov A."/>
            <person name="Schmutz J."/>
            <person name="Yadav J."/>
            <person name="Grigoriev I.V."/>
            <person name="Nuss D."/>
        </authorList>
    </citation>
    <scope>NUCLEOTIDE SEQUENCE</scope>
    <source>
        <strain evidence="17">EP155</strain>
    </source>
</reference>
<dbReference type="InterPro" id="IPR015915">
    <property type="entry name" value="Kelch-typ_b-propeller"/>
</dbReference>
<feature type="domain" description="JmjC" evidence="16">
    <location>
        <begin position="790"/>
        <end position="935"/>
    </location>
</feature>
<dbReference type="GO" id="GO:0031591">
    <property type="term" value="P:wybutosine biosynthetic process"/>
    <property type="evidence" value="ECO:0007669"/>
    <property type="project" value="TreeGrafter"/>
</dbReference>
<evidence type="ECO:0000256" key="6">
    <source>
        <dbReference type="ARBA" id="ARBA00018045"/>
    </source>
</evidence>
<evidence type="ECO:0000313" key="17">
    <source>
        <dbReference type="EMBL" id="KAF3765927.1"/>
    </source>
</evidence>
<keyword evidence="7" id="KW-0489">Methyltransferase</keyword>
<dbReference type="Gene3D" id="3.40.50.150">
    <property type="entry name" value="Vaccinia Virus protein VP39"/>
    <property type="match status" value="1"/>
</dbReference>
<evidence type="ECO:0000313" key="18">
    <source>
        <dbReference type="Proteomes" id="UP000803844"/>
    </source>
</evidence>
<feature type="non-terminal residue" evidence="17">
    <location>
        <position position="1"/>
    </location>
</feature>
<dbReference type="PANTHER" id="PTHR46529">
    <property type="entry name" value="TRNA WYBUTOSINE-SYNTHESIZING PROTEIN 4"/>
    <property type="match status" value="1"/>
</dbReference>
<dbReference type="InterPro" id="IPR029063">
    <property type="entry name" value="SAM-dependent_MTases_sf"/>
</dbReference>
<name>A0A9P4Y3Y5_CRYP1</name>
<proteinExistence type="inferred from homology"/>
<gene>
    <name evidence="17" type="ORF">M406DRAFT_11295</name>
</gene>
<comment type="catalytic activity">
    <reaction evidence="15">
        <text>7-[(3S)-(3-amino-3-methoxycarbonyl)propyl]wyosine(37) in tRNA(Phe) + S-adenosyl-L-methionine + CO2 = wybutosine(37) in tRNA(Phe) + S-adenosyl-L-homocysteine + 2 H(+)</text>
        <dbReference type="Rhea" id="RHEA:37119"/>
        <dbReference type="Rhea" id="RHEA-COMP:11844"/>
        <dbReference type="Rhea" id="RHEA-COMP:11847"/>
        <dbReference type="ChEBI" id="CHEBI:15378"/>
        <dbReference type="ChEBI" id="CHEBI:16526"/>
        <dbReference type="ChEBI" id="CHEBI:57856"/>
        <dbReference type="ChEBI" id="CHEBI:59789"/>
        <dbReference type="ChEBI" id="CHEBI:73544"/>
        <dbReference type="ChEBI" id="CHEBI:74275"/>
        <dbReference type="EC" id="2.3.1.231"/>
    </reaction>
</comment>
<evidence type="ECO:0000256" key="8">
    <source>
        <dbReference type="ARBA" id="ARBA00022679"/>
    </source>
</evidence>
<evidence type="ECO:0000256" key="3">
    <source>
        <dbReference type="ARBA" id="ARBA00010703"/>
    </source>
</evidence>
<dbReference type="Gene3D" id="2.60.120.650">
    <property type="entry name" value="Cupin"/>
    <property type="match status" value="1"/>
</dbReference>
<dbReference type="SUPFAM" id="SSF117281">
    <property type="entry name" value="Kelch motif"/>
    <property type="match status" value="1"/>
</dbReference>
<dbReference type="GO" id="GO:0008175">
    <property type="term" value="F:tRNA methyltransferase activity"/>
    <property type="evidence" value="ECO:0007669"/>
    <property type="project" value="TreeGrafter"/>
</dbReference>
<dbReference type="FunFam" id="2.60.120.650:FF:000043">
    <property type="entry name" value="tRNA wybutosine-synthesizing protein 4"/>
    <property type="match status" value="1"/>
</dbReference>
<dbReference type="InterPro" id="IPR003347">
    <property type="entry name" value="JmjC_dom"/>
</dbReference>
<feature type="non-terminal residue" evidence="17">
    <location>
        <position position="974"/>
    </location>
</feature>
<evidence type="ECO:0000256" key="4">
    <source>
        <dbReference type="ARBA" id="ARBA00012155"/>
    </source>
</evidence>
<comment type="function">
    <text evidence="11">Probable S-adenosyl-L-methionine-dependent methyltransferase that acts as a component of the wybutosine biosynthesis pathway. Wybutosine is a hyper modified guanosine with a tricyclic base found at the 3'-position adjacent to the anticodon of eukaryotic phenylalanine tRNA. May methylate the carboxyl group of leucine residues to form alpha-leucine ester residues.</text>
</comment>
<dbReference type="Proteomes" id="UP000803844">
    <property type="component" value="Unassembled WGS sequence"/>
</dbReference>
<evidence type="ECO:0000256" key="11">
    <source>
        <dbReference type="ARBA" id="ARBA00025588"/>
    </source>
</evidence>
<keyword evidence="18" id="KW-1185">Reference proteome</keyword>
<dbReference type="SUPFAM" id="SSF53335">
    <property type="entry name" value="S-adenosyl-L-methionine-dependent methyltransferases"/>
    <property type="match status" value="1"/>
</dbReference>
<evidence type="ECO:0000256" key="1">
    <source>
        <dbReference type="ARBA" id="ARBA00001806"/>
    </source>
</evidence>
<dbReference type="GO" id="GO:0030488">
    <property type="term" value="P:tRNA methylation"/>
    <property type="evidence" value="ECO:0007669"/>
    <property type="project" value="TreeGrafter"/>
</dbReference>
<comment type="pathway">
    <text evidence="2">tRNA modification; wybutosine-tRNA(Phe) biosynthesis.</text>
</comment>
<dbReference type="Pfam" id="PF13418">
    <property type="entry name" value="Beta-prop_TYW4"/>
    <property type="match status" value="1"/>
</dbReference>
<evidence type="ECO:0000259" key="16">
    <source>
        <dbReference type="PROSITE" id="PS51184"/>
    </source>
</evidence>
<evidence type="ECO:0000256" key="7">
    <source>
        <dbReference type="ARBA" id="ARBA00022603"/>
    </source>
</evidence>
<accession>A0A9P4Y3Y5</accession>
<dbReference type="Gene3D" id="2.120.10.80">
    <property type="entry name" value="Kelch-type beta propeller"/>
    <property type="match status" value="1"/>
</dbReference>
<dbReference type="EC" id="2.3.1.231" evidence="4"/>
<keyword evidence="8" id="KW-0808">Transferase</keyword>
<sequence length="974" mass="107732">DLLVMATNNSSIVSKRSVERLYYPNEPHFFRFFVNKFQRRAPLINRGYHLRLHVIDCWTRYPEDCTSSGAVFVDIDFPHLIQRKRQVVLNTPELMSHLSHVDAADADPHVFLRSDRYYQVGCDLRQTATLEATLGSLLNVRDCLFMFVAEVSITYMETDAADSVIQWAGSLGQAEFCLLEQILPDGPDHPFASTMTGHFDKLSTPIKSVTTYPTIPQQCARFRNKGWSSINAQSLWSAWSDETFLTPDHRRELDHIEPFDEWEEFVLFGSHYVLLHAKNYGGGLSTTPPNNPRSSISSMAVETHYSKLPGQHGLRRFGKAMLTVDALGHESIFNCLGLGSSTRLPSYDIYTRQGRLRGQHVQAHGGPSSRMCFTLTDIGQHGVLLTGGRSSPAKAMSDCWLFKQDSQRWERTHNLAVPLYRHSACRLASSSLALVFGGRSGATGLSDLITVYHPERGWLSCLVGGSTRPDLRFGATLACCGRKSGIRPVFYGFVAGGLSSSGTIVRQTLAWNLTFDNDQAPIITFTPAAIRGADTFDLLSRFGASYVQDADRMILIGGVGSDGIISRVGDITVFTTSETEIRAATGLNITASGNPRPLLIGSSAVLTGEREIVILGGAATCFSMGTFWTKSIYTLSLPGARSDGLSLEDLKWQFVQSGEIVQSPPGDVQKPQVSPDQIAEVQRIRRVSVESEEAFEKLIADGLPVILERLNLGPCLATWSLRYLTHCIGERRKVVVHESQSKNMDFNAKNFRYTTMDFGEFAKEVESGRQLYLRALSADAPADQAASLERDFPMLTSDFILPDPLRACKDNLHSSILRISGPVNMWLHYDVQANVYCQISGSKRMVLFPPSDITHLSFAPGASSSSIDVFSSLESSALASTHPMEADLNPGDILYIPPLWLHTAEPTASPSIAVNVFFRSLDPGNYAVGRDVYGNRDLGAYDRGRQDLNRIVNAFGKVPDSCKQFYLLRLAEEL</sequence>
<organism evidence="17 18">
    <name type="scientific">Cryphonectria parasitica (strain ATCC 38755 / EP155)</name>
    <dbReference type="NCBI Taxonomy" id="660469"/>
    <lineage>
        <taxon>Eukaryota</taxon>
        <taxon>Fungi</taxon>
        <taxon>Dikarya</taxon>
        <taxon>Ascomycota</taxon>
        <taxon>Pezizomycotina</taxon>
        <taxon>Sordariomycetes</taxon>
        <taxon>Sordariomycetidae</taxon>
        <taxon>Diaporthales</taxon>
        <taxon>Cryphonectriaceae</taxon>
        <taxon>Cryphonectria-Endothia species complex</taxon>
        <taxon>Cryphonectria</taxon>
    </lineage>
</organism>
<dbReference type="EC" id="2.1.1.290" evidence="5"/>
<dbReference type="PANTHER" id="PTHR46529:SF1">
    <property type="entry name" value="TRNA WYBUTOSINE-SYNTHESIZING PROTEIN 4"/>
    <property type="match status" value="1"/>
</dbReference>
<dbReference type="Gene3D" id="6.10.140.1470">
    <property type="match status" value="1"/>
</dbReference>
<comment type="caution">
    <text evidence="17">The sequence shown here is derived from an EMBL/GenBank/DDBJ whole genome shotgun (WGS) entry which is preliminary data.</text>
</comment>
<protein>
    <recommendedName>
        <fullName evidence="6">tRNA wybutosine-synthesizing protein 4</fullName>
        <ecNumber evidence="5">2.1.1.290</ecNumber>
        <ecNumber evidence="4">2.3.1.231</ecNumber>
    </recommendedName>
    <alternativeName>
        <fullName evidence="13">Leucine carboxyl methyltransferase 2</fullName>
    </alternativeName>
    <alternativeName>
        <fullName evidence="14">tRNA(Phe) (7-(3-amino-3-(methoxycarbonyl)propyl)wyosine(37)-N)-methoxycarbonyltransferase</fullName>
    </alternativeName>
    <alternativeName>
        <fullName evidence="12">tRNA(Phe) (7-(3-amino-3-carboxypropyl)wyosine(37)-O)-methyltransferase</fullName>
    </alternativeName>
</protein>
<evidence type="ECO:0000256" key="13">
    <source>
        <dbReference type="ARBA" id="ARBA00030231"/>
    </source>
</evidence>
<keyword evidence="10" id="KW-0819">tRNA processing</keyword>
<keyword evidence="9" id="KW-0949">S-adenosyl-L-methionine</keyword>
<dbReference type="SUPFAM" id="SSF51197">
    <property type="entry name" value="Clavaminate synthase-like"/>
    <property type="match status" value="1"/>
</dbReference>
<dbReference type="PROSITE" id="PS51184">
    <property type="entry name" value="JMJC"/>
    <property type="match status" value="1"/>
</dbReference>
<dbReference type="OrthoDB" id="47172at2759"/>
<evidence type="ECO:0000256" key="9">
    <source>
        <dbReference type="ARBA" id="ARBA00022691"/>
    </source>
</evidence>
<comment type="catalytic activity">
    <reaction evidence="1">
        <text>7-[(3S)-3-amino-3-carboxypropyl]wyosine(37) in tRNA(Phe) + S-adenosyl-L-methionine = 7-[(3S)-(3-amino-3-methoxycarbonyl)propyl]wyosine(37) in tRNA(Phe) + S-adenosyl-L-homocysteine</text>
        <dbReference type="Rhea" id="RHEA:36903"/>
        <dbReference type="Rhea" id="RHEA-COMP:10379"/>
        <dbReference type="Rhea" id="RHEA-COMP:11844"/>
        <dbReference type="ChEBI" id="CHEBI:57856"/>
        <dbReference type="ChEBI" id="CHEBI:59789"/>
        <dbReference type="ChEBI" id="CHEBI:73543"/>
        <dbReference type="ChEBI" id="CHEBI:74275"/>
        <dbReference type="EC" id="2.1.1.290"/>
    </reaction>
</comment>
<dbReference type="GeneID" id="63832496"/>